<dbReference type="EnsemblMetazoa" id="PPA39167.1">
    <property type="protein sequence ID" value="PPA39167.1"/>
    <property type="gene ID" value="WBGene00277536"/>
</dbReference>
<evidence type="ECO:0000313" key="2">
    <source>
        <dbReference type="Proteomes" id="UP000005239"/>
    </source>
</evidence>
<evidence type="ECO:0000313" key="1">
    <source>
        <dbReference type="EnsemblMetazoa" id="PPA39167.1"/>
    </source>
</evidence>
<gene>
    <name evidence="1" type="primary">WBGene00277536</name>
</gene>
<proteinExistence type="predicted"/>
<keyword evidence="2" id="KW-1185">Reference proteome</keyword>
<sequence>MRLLVFLLFLGTISCEEPLLEISSIHVKAHRGLKKGSEIVSDIPFRVATTASEDVALSLLPDAPPISVSPSISPAGKTFHLLVTDPEILYANSTFSYELQVIGLITGYTQSIPVNLDVDIMKGDRPRFEADSYAFKFEKNLLKPTEVGIVKLANAYELADSFAYTLYGSHTERFDFKSRGSVVTILAVPCGEDDVLHSHDCSLPITTQLVLEPSSPLRFTHSVYETTLSMESGMLHPMVVTTTKGGDRTSIIYSLIDKTSLFSLHPSNGLLSIQESSENASYLMC</sequence>
<protein>
    <submittedName>
        <fullName evidence="1">Uncharacterized protein</fullName>
    </submittedName>
</protein>
<accession>A0A2A6CU42</accession>
<organism evidence="1 2">
    <name type="scientific">Pristionchus pacificus</name>
    <name type="common">Parasitic nematode worm</name>
    <dbReference type="NCBI Taxonomy" id="54126"/>
    <lineage>
        <taxon>Eukaryota</taxon>
        <taxon>Metazoa</taxon>
        <taxon>Ecdysozoa</taxon>
        <taxon>Nematoda</taxon>
        <taxon>Chromadorea</taxon>
        <taxon>Rhabditida</taxon>
        <taxon>Rhabditina</taxon>
        <taxon>Diplogasteromorpha</taxon>
        <taxon>Diplogasteroidea</taxon>
        <taxon>Neodiplogasteridae</taxon>
        <taxon>Pristionchus</taxon>
    </lineage>
</organism>
<accession>A0A8R1YY11</accession>
<reference evidence="2" key="1">
    <citation type="journal article" date="2008" name="Nat. Genet.">
        <title>The Pristionchus pacificus genome provides a unique perspective on nematode lifestyle and parasitism.</title>
        <authorList>
            <person name="Dieterich C."/>
            <person name="Clifton S.W."/>
            <person name="Schuster L.N."/>
            <person name="Chinwalla A."/>
            <person name="Delehaunty K."/>
            <person name="Dinkelacker I."/>
            <person name="Fulton L."/>
            <person name="Fulton R."/>
            <person name="Godfrey J."/>
            <person name="Minx P."/>
            <person name="Mitreva M."/>
            <person name="Roeseler W."/>
            <person name="Tian H."/>
            <person name="Witte H."/>
            <person name="Yang S.P."/>
            <person name="Wilson R.K."/>
            <person name="Sommer R.J."/>
        </authorList>
    </citation>
    <scope>NUCLEOTIDE SEQUENCE [LARGE SCALE GENOMIC DNA]</scope>
    <source>
        <strain evidence="2">PS312</strain>
    </source>
</reference>
<dbReference type="AlphaFoldDB" id="A0A2A6CU42"/>
<name>A0A2A6CU42_PRIPA</name>
<reference evidence="1" key="2">
    <citation type="submission" date="2022-06" db="UniProtKB">
        <authorList>
            <consortium name="EnsemblMetazoa"/>
        </authorList>
    </citation>
    <scope>IDENTIFICATION</scope>
    <source>
        <strain evidence="1">PS312</strain>
    </source>
</reference>
<dbReference type="PROSITE" id="PS51257">
    <property type="entry name" value="PROKAR_LIPOPROTEIN"/>
    <property type="match status" value="1"/>
</dbReference>
<dbReference type="Proteomes" id="UP000005239">
    <property type="component" value="Unassembled WGS sequence"/>
</dbReference>